<dbReference type="GO" id="GO:0016491">
    <property type="term" value="F:oxidoreductase activity"/>
    <property type="evidence" value="ECO:0007669"/>
    <property type="project" value="UniProtKB-KW"/>
</dbReference>
<keyword evidence="6 8" id="KW-0472">Membrane</keyword>
<evidence type="ECO:0000256" key="4">
    <source>
        <dbReference type="ARBA" id="ARBA00022989"/>
    </source>
</evidence>
<dbReference type="Pfam" id="PF00361">
    <property type="entry name" value="Proton_antipo_M"/>
    <property type="match status" value="1"/>
</dbReference>
<feature type="transmembrane region" description="Helical" evidence="8">
    <location>
        <begin position="36"/>
        <end position="53"/>
    </location>
</feature>
<organism evidence="10 11">
    <name type="scientific">Corynebacterium efficiens (strain DSM 44549 / YS-314 / AJ 12310 / JCM 11189 / NBRC 100395)</name>
    <dbReference type="NCBI Taxonomy" id="196164"/>
    <lineage>
        <taxon>Bacteria</taxon>
        <taxon>Bacillati</taxon>
        <taxon>Actinomycetota</taxon>
        <taxon>Actinomycetes</taxon>
        <taxon>Mycobacteriales</taxon>
        <taxon>Corynebacteriaceae</taxon>
        <taxon>Corynebacterium</taxon>
    </lineage>
</organism>
<evidence type="ECO:0000256" key="5">
    <source>
        <dbReference type="ARBA" id="ARBA00023002"/>
    </source>
</evidence>
<evidence type="ECO:0000313" key="10">
    <source>
        <dbReference type="EMBL" id="BAC18208.1"/>
    </source>
</evidence>
<protein>
    <recommendedName>
        <fullName evidence="9">NADH:quinone oxidoreductase/Mrp antiporter transmembrane domain-containing protein</fullName>
    </recommendedName>
</protein>
<dbReference type="AlphaFoldDB" id="Q8FPU0"/>
<dbReference type="PANTHER" id="PTHR42682">
    <property type="entry name" value="HYDROGENASE-4 COMPONENT F"/>
    <property type="match status" value="1"/>
</dbReference>
<keyword evidence="2" id="KW-1003">Cell membrane</keyword>
<dbReference type="EMBL" id="BA000035">
    <property type="protein sequence ID" value="BAC18208.1"/>
    <property type="molecule type" value="Genomic_DNA"/>
</dbReference>
<dbReference type="InterPro" id="IPR001750">
    <property type="entry name" value="ND/Mrp_TM"/>
</dbReference>
<evidence type="ECO:0000256" key="1">
    <source>
        <dbReference type="ARBA" id="ARBA00004651"/>
    </source>
</evidence>
<dbReference type="OrthoDB" id="9768329at2"/>
<feature type="transmembrane region" description="Helical" evidence="8">
    <location>
        <begin position="6"/>
        <end position="24"/>
    </location>
</feature>
<evidence type="ECO:0000259" key="9">
    <source>
        <dbReference type="Pfam" id="PF00361"/>
    </source>
</evidence>
<keyword evidence="3 7" id="KW-0812">Transmembrane</keyword>
<dbReference type="eggNOG" id="COG0651">
    <property type="taxonomic scope" value="Bacteria"/>
</dbReference>
<dbReference type="Proteomes" id="UP000001409">
    <property type="component" value="Chromosome"/>
</dbReference>
<comment type="subcellular location">
    <subcellularLocation>
        <location evidence="1">Cell membrane</location>
        <topology evidence="1">Multi-pass membrane protein</topology>
    </subcellularLocation>
    <subcellularLocation>
        <location evidence="7">Membrane</location>
        <topology evidence="7">Multi-pass membrane protein</topology>
    </subcellularLocation>
</comment>
<proteinExistence type="predicted"/>
<feature type="transmembrane region" description="Helical" evidence="8">
    <location>
        <begin position="158"/>
        <end position="181"/>
    </location>
</feature>
<evidence type="ECO:0000313" key="11">
    <source>
        <dbReference type="Proteomes" id="UP000001409"/>
    </source>
</evidence>
<feature type="transmembrane region" description="Helical" evidence="8">
    <location>
        <begin position="104"/>
        <end position="123"/>
    </location>
</feature>
<dbReference type="PANTHER" id="PTHR42682:SF4">
    <property type="entry name" value="NADH-UBIQUINONE_PLASTOQUINONE"/>
    <property type="match status" value="1"/>
</dbReference>
<feature type="transmembrane region" description="Helical" evidence="8">
    <location>
        <begin position="325"/>
        <end position="346"/>
    </location>
</feature>
<feature type="transmembrane region" description="Helical" evidence="8">
    <location>
        <begin position="396"/>
        <end position="419"/>
    </location>
</feature>
<name>Q8FPU0_COREF</name>
<dbReference type="InterPro" id="IPR052175">
    <property type="entry name" value="ComplexI-like_HydComp"/>
</dbReference>
<evidence type="ECO:0000256" key="8">
    <source>
        <dbReference type="SAM" id="Phobius"/>
    </source>
</evidence>
<evidence type="ECO:0000256" key="7">
    <source>
        <dbReference type="RuleBase" id="RU000320"/>
    </source>
</evidence>
<feature type="transmembrane region" description="Helical" evidence="8">
    <location>
        <begin position="73"/>
        <end position="95"/>
    </location>
</feature>
<evidence type="ECO:0000256" key="2">
    <source>
        <dbReference type="ARBA" id="ARBA00022475"/>
    </source>
</evidence>
<feature type="domain" description="NADH:quinone oxidoreductase/Mrp antiporter transmembrane" evidence="9">
    <location>
        <begin position="124"/>
        <end position="350"/>
    </location>
</feature>
<accession>Q8FPU0</accession>
<keyword evidence="5" id="KW-0560">Oxidoreductase</keyword>
<evidence type="ECO:0000256" key="3">
    <source>
        <dbReference type="ARBA" id="ARBA00022692"/>
    </source>
</evidence>
<keyword evidence="11" id="KW-1185">Reference proteome</keyword>
<feature type="transmembrane region" description="Helical" evidence="8">
    <location>
        <begin position="235"/>
        <end position="253"/>
    </location>
</feature>
<dbReference type="KEGG" id="cef:CE1398"/>
<feature type="transmembrane region" description="Helical" evidence="8">
    <location>
        <begin position="297"/>
        <end position="319"/>
    </location>
</feature>
<dbReference type="RefSeq" id="WP_006769362.1">
    <property type="nucleotide sequence ID" value="NC_004369.1"/>
</dbReference>
<feature type="transmembrane region" description="Helical" evidence="8">
    <location>
        <begin position="358"/>
        <end position="376"/>
    </location>
</feature>
<feature type="transmembrane region" description="Helical" evidence="8">
    <location>
        <begin position="201"/>
        <end position="223"/>
    </location>
</feature>
<sequence length="603" mass="62634">MLAAALLLPVAFIALIAMAGIVPAPDRHRIRRVGSVLAPVAVLPAATAAVGGSPEPWEVPWLLFGSNFAIDEVARPLLLVTALLYGSALVAIAWVRPGDREPRVATLSAFLLACYTGNIGVYLASDTVAFYLAFAAMSFSAAGLVIHYRTRQARRATVIYLIMSVISETSLLAGMMLVVHAGGGQLVDAPQAVLDSPHTGLTLTLLFIGFSIKAGTLPLHVWLPLAHPAAPPAASAVLSGAMVKAGLVGWLRFFPTAADPLGEDAVITLARVMLMLSLLGAFLAVPLGVLQNNPKVILAYSTISQMGFIGAVVAAGMLLPGAATAATAAAVLYAVHHGFAKASLFLGVPVLRHFGRGAIGVAVLAGLLWAGLSVAGAPGTSGAFAKYVSKEAVADITVFGIGLDVLLPLVATGSTLLLMRFAWVMWREERTSRPVPDGEFGAWVALCLAGLTVPRWVGSDWLPLDPPIWGPGTLWDMIWPIALGLLPGLVVWWLAARQRLPGWFPAADGSLAPPGDLVVVEERGVLRAWSAGARALTAVHTGARRAAGVGTTAVLGAGDRIQRAAVASEALVREWRGAGLAILLLLGGVAALVALGLLTGEWF</sequence>
<accession>C8NL95</accession>
<evidence type="ECO:0000256" key="6">
    <source>
        <dbReference type="ARBA" id="ARBA00023136"/>
    </source>
</evidence>
<dbReference type="STRING" id="196164.gene:10741807"/>
<feature type="transmembrane region" description="Helical" evidence="8">
    <location>
        <begin position="265"/>
        <end position="285"/>
    </location>
</feature>
<dbReference type="HOGENOM" id="CLU_022930_0_0_11"/>
<feature type="transmembrane region" description="Helical" evidence="8">
    <location>
        <begin position="578"/>
        <end position="598"/>
    </location>
</feature>
<feature type="transmembrane region" description="Helical" evidence="8">
    <location>
        <begin position="129"/>
        <end position="146"/>
    </location>
</feature>
<feature type="transmembrane region" description="Helical" evidence="8">
    <location>
        <begin position="440"/>
        <end position="457"/>
    </location>
</feature>
<dbReference type="GO" id="GO:0005886">
    <property type="term" value="C:plasma membrane"/>
    <property type="evidence" value="ECO:0007669"/>
    <property type="project" value="UniProtKB-SubCell"/>
</dbReference>
<reference evidence="10 11" key="1">
    <citation type="journal article" date="2003" name="Genome Res.">
        <title>Comparative complete genome sequence analysis of the amino acid replacements responsible for the thermostability of Corynebacterium efficiens.</title>
        <authorList>
            <person name="Nishio Y."/>
            <person name="Nakamura Y."/>
            <person name="Kawarabayasi Y."/>
            <person name="Usuda Y."/>
            <person name="Kimura E."/>
            <person name="Sugimoto S."/>
            <person name="Matsui K."/>
            <person name="Yamagishi A."/>
            <person name="Kikuchi H."/>
            <person name="Ikeo K."/>
            <person name="Gojobori T."/>
        </authorList>
    </citation>
    <scope>NUCLEOTIDE SEQUENCE [LARGE SCALE GENOMIC DNA]</scope>
    <source>
        <strain evidence="11">DSM 44549 / YS-314 / AJ 12310 / JCM 11189 / NBRC 100395</strain>
    </source>
</reference>
<keyword evidence="4 8" id="KW-1133">Transmembrane helix</keyword>
<feature type="transmembrane region" description="Helical" evidence="8">
    <location>
        <begin position="477"/>
        <end position="495"/>
    </location>
</feature>